<dbReference type="InterPro" id="IPR000164">
    <property type="entry name" value="Histone_H3/CENP-A"/>
</dbReference>
<comment type="similarity">
    <text evidence="3">Belongs to the histone H3 family.</text>
</comment>
<accession>A0A1S3IVW6</accession>
<dbReference type="GO" id="GO:0000786">
    <property type="term" value="C:nucleosome"/>
    <property type="evidence" value="ECO:0007669"/>
    <property type="project" value="UniProtKB-KW"/>
</dbReference>
<proteinExistence type="inferred from homology"/>
<dbReference type="AlphaFoldDB" id="A0A1S3IVW6"/>
<dbReference type="InParanoid" id="A0A1S3IVW6"/>
<dbReference type="Gene3D" id="1.10.20.10">
    <property type="entry name" value="Histone, subunit A"/>
    <property type="match status" value="1"/>
</dbReference>
<dbReference type="SMART" id="SM00428">
    <property type="entry name" value="H3"/>
    <property type="match status" value="1"/>
</dbReference>
<protein>
    <submittedName>
        <fullName evidence="12">Histone H3-like centromeric protein cnp1</fullName>
    </submittedName>
</protein>
<dbReference type="GO" id="GO:0000775">
    <property type="term" value="C:chromosome, centromeric region"/>
    <property type="evidence" value="ECO:0007669"/>
    <property type="project" value="UniProtKB-SubCell"/>
</dbReference>
<keyword evidence="11" id="KW-1185">Reference proteome</keyword>
<dbReference type="RefSeq" id="XP_013401694.1">
    <property type="nucleotide sequence ID" value="XM_013546240.2"/>
</dbReference>
<gene>
    <name evidence="12" type="primary">LOC106167454</name>
</gene>
<evidence type="ECO:0000313" key="11">
    <source>
        <dbReference type="Proteomes" id="UP000085678"/>
    </source>
</evidence>
<dbReference type="GO" id="GO:0003677">
    <property type="term" value="F:DNA binding"/>
    <property type="evidence" value="ECO:0007669"/>
    <property type="project" value="UniProtKB-KW"/>
</dbReference>
<dbReference type="Pfam" id="PF00125">
    <property type="entry name" value="Histone"/>
    <property type="match status" value="1"/>
</dbReference>
<dbReference type="GO" id="GO:0046982">
    <property type="term" value="F:protein heterodimerization activity"/>
    <property type="evidence" value="ECO:0007669"/>
    <property type="project" value="InterPro"/>
</dbReference>
<name>A0A1S3IVW6_LINAN</name>
<keyword evidence="6" id="KW-0539">Nucleus</keyword>
<evidence type="ECO:0000256" key="5">
    <source>
        <dbReference type="ARBA" id="ARBA00023125"/>
    </source>
</evidence>
<comment type="subcellular location">
    <subcellularLocation>
        <location evidence="2">Chromosome</location>
        <location evidence="2">Centromere</location>
    </subcellularLocation>
    <subcellularLocation>
        <location evidence="1">Nucleus</location>
    </subcellularLocation>
</comment>
<feature type="region of interest" description="Disordered" evidence="9">
    <location>
        <begin position="1"/>
        <end position="67"/>
    </location>
</feature>
<evidence type="ECO:0000313" key="12">
    <source>
        <dbReference type="RefSeq" id="XP_013401694.1"/>
    </source>
</evidence>
<reference evidence="12" key="1">
    <citation type="submission" date="2025-08" db="UniProtKB">
        <authorList>
            <consortium name="RefSeq"/>
        </authorList>
    </citation>
    <scope>IDENTIFICATION</scope>
    <source>
        <tissue evidence="12">Gonads</tissue>
    </source>
</reference>
<keyword evidence="4" id="KW-0158">Chromosome</keyword>
<evidence type="ECO:0000256" key="7">
    <source>
        <dbReference type="ARBA" id="ARBA00023269"/>
    </source>
</evidence>
<dbReference type="GO" id="GO:0030527">
    <property type="term" value="F:structural constituent of chromatin"/>
    <property type="evidence" value="ECO:0007669"/>
    <property type="project" value="InterPro"/>
</dbReference>
<keyword evidence="5" id="KW-0238">DNA-binding</keyword>
<evidence type="ECO:0000256" key="1">
    <source>
        <dbReference type="ARBA" id="ARBA00004123"/>
    </source>
</evidence>
<evidence type="ECO:0000259" key="10">
    <source>
        <dbReference type="Pfam" id="PF00125"/>
    </source>
</evidence>
<evidence type="ECO:0000256" key="3">
    <source>
        <dbReference type="ARBA" id="ARBA00010343"/>
    </source>
</evidence>
<dbReference type="FunFam" id="1.10.20.10:FF:000087">
    <property type="entry name" value="Probable histone 3"/>
    <property type="match status" value="1"/>
</dbReference>
<evidence type="ECO:0000256" key="6">
    <source>
        <dbReference type="ARBA" id="ARBA00023242"/>
    </source>
</evidence>
<dbReference type="InterPro" id="IPR007125">
    <property type="entry name" value="H2A/H2B/H3"/>
</dbReference>
<evidence type="ECO:0000256" key="2">
    <source>
        <dbReference type="ARBA" id="ARBA00004584"/>
    </source>
</evidence>
<feature type="domain" description="Core Histone H2A/H2B/H3" evidence="10">
    <location>
        <begin position="67"/>
        <end position="156"/>
    </location>
</feature>
<dbReference type="CDD" id="cd22911">
    <property type="entry name" value="HFD_H3"/>
    <property type="match status" value="1"/>
</dbReference>
<dbReference type="GeneID" id="106167454"/>
<dbReference type="Proteomes" id="UP000085678">
    <property type="component" value="Unplaced"/>
</dbReference>
<evidence type="ECO:0000256" key="4">
    <source>
        <dbReference type="ARBA" id="ARBA00022454"/>
    </source>
</evidence>
<dbReference type="PANTHER" id="PTHR45810">
    <property type="entry name" value="HISTONE H3.2"/>
    <property type="match status" value="1"/>
</dbReference>
<keyword evidence="7" id="KW-0544">Nucleosome core</keyword>
<dbReference type="OrthoDB" id="842664at2759"/>
<evidence type="ECO:0000256" key="8">
    <source>
        <dbReference type="ARBA" id="ARBA00023328"/>
    </source>
</evidence>
<dbReference type="STRING" id="7574.A0A1S3IVW6"/>
<dbReference type="InterPro" id="IPR009072">
    <property type="entry name" value="Histone-fold"/>
</dbReference>
<sequence length="163" mass="18631">MVRPTQSGSSRRKAGPSSRRTPPSSPRRRGEAAPSTSSPRRRSQERAPAGSGRRVQEPVPQRRRYRPGTRALMEIRKYQKSTDLLIRKLPFSRVVREIALEMYSEDLLRWQSMAIMALQEAAEAYLVHLFEDANLCTIHAGRVTVMPKDIHLARRIRGRTDIS</sequence>
<dbReference type="PANTHER" id="PTHR45810:SF17">
    <property type="entry name" value="HISTONE H3-LIKE CENTROMERIC PROTEIN A"/>
    <property type="match status" value="1"/>
</dbReference>
<dbReference type="KEGG" id="lak:106167454"/>
<dbReference type="SUPFAM" id="SSF47113">
    <property type="entry name" value="Histone-fold"/>
    <property type="match status" value="1"/>
</dbReference>
<organism evidence="11 12">
    <name type="scientific">Lingula anatina</name>
    <name type="common">Brachiopod</name>
    <name type="synonym">Lingula unguis</name>
    <dbReference type="NCBI Taxonomy" id="7574"/>
    <lineage>
        <taxon>Eukaryota</taxon>
        <taxon>Metazoa</taxon>
        <taxon>Spiralia</taxon>
        <taxon>Lophotrochozoa</taxon>
        <taxon>Brachiopoda</taxon>
        <taxon>Linguliformea</taxon>
        <taxon>Lingulata</taxon>
        <taxon>Lingulida</taxon>
        <taxon>Linguloidea</taxon>
        <taxon>Lingulidae</taxon>
        <taxon>Lingula</taxon>
    </lineage>
</organism>
<dbReference type="GO" id="GO:0005634">
    <property type="term" value="C:nucleus"/>
    <property type="evidence" value="ECO:0007669"/>
    <property type="project" value="UniProtKB-SubCell"/>
</dbReference>
<dbReference type="PRINTS" id="PR00622">
    <property type="entry name" value="HISTONEH3"/>
</dbReference>
<keyword evidence="8" id="KW-0137">Centromere</keyword>
<evidence type="ECO:0000256" key="9">
    <source>
        <dbReference type="SAM" id="MobiDB-lite"/>
    </source>
</evidence>